<protein>
    <recommendedName>
        <fullName evidence="2">PD-(D/E)XK nuclease-like domain-containing protein</fullName>
    </recommendedName>
</protein>
<comment type="caution">
    <text evidence="3">The sequence shown here is derived from an EMBL/GenBank/DDBJ whole genome shotgun (WGS) entry which is preliminary data.</text>
</comment>
<dbReference type="Proteomes" id="UP001201980">
    <property type="component" value="Unassembled WGS sequence"/>
</dbReference>
<evidence type="ECO:0000313" key="4">
    <source>
        <dbReference type="Proteomes" id="UP001201980"/>
    </source>
</evidence>
<sequence length="470" mass="51606">MSQDLLSYIISWLNDLPTTLRPTSVSGTSTSSTFLHCKRKRLGYPLSPPDSPTLFVAVAPVPGPTRMTDAGAEPLAKRIRANTGASSYEGNALSRSSSVVSSPLDLEATPRPKLTAKGSRRSYATSSTSSPTKQQVNLEYAAHPTAFLSFANLSRHNGLVGLSDMLAKMTRFSRGRAILSPNWSLPTNDTLDANISLPVDPEDMQLAIDHTGERESIGAVPSPSVVHAIVENTRVCQDNQHYEASWCLEVYSRVFDAALRPHSGSLLEDGFINYRYCASSSIKAKYAASLAKMVDFCIVLDLSAAAKAMDNQTEQALSRLKQLDPIDHSINHSSDPSLRKDPICISVECKKSGHNYEGSKLQLGVWLDAQLRHLEYLSTLHHDADACSPPQGDLIEFLPSILIQGDEWYFTAATRSSNTTMFWSRQSIGSTSTPLGVYQIICAVQYLAHWAKKVYWPWFQRTVLGLQAPL</sequence>
<feature type="region of interest" description="Disordered" evidence="1">
    <location>
        <begin position="99"/>
        <end position="135"/>
    </location>
</feature>
<evidence type="ECO:0000259" key="2">
    <source>
        <dbReference type="Pfam" id="PF20516"/>
    </source>
</evidence>
<name>A0AAD5WMW9_9PEZI</name>
<evidence type="ECO:0000256" key="1">
    <source>
        <dbReference type="SAM" id="MobiDB-lite"/>
    </source>
</evidence>
<accession>A0AAD5WMW9</accession>
<dbReference type="AlphaFoldDB" id="A0AAD5WMW9"/>
<dbReference type="Pfam" id="PF20516">
    <property type="entry name" value="PDDEXK_12"/>
    <property type="match status" value="1"/>
</dbReference>
<reference evidence="3" key="1">
    <citation type="submission" date="2022-07" db="EMBL/GenBank/DDBJ databases">
        <title>Draft genome sequence of Zalerion maritima ATCC 34329, a (micro)plastics degrading marine fungus.</title>
        <authorList>
            <person name="Paco A."/>
            <person name="Goncalves M.F.M."/>
            <person name="Rocha-Santos T.A.P."/>
            <person name="Alves A."/>
        </authorList>
    </citation>
    <scope>NUCLEOTIDE SEQUENCE</scope>
    <source>
        <strain evidence="3">ATCC 34329</strain>
    </source>
</reference>
<keyword evidence="4" id="KW-1185">Reference proteome</keyword>
<dbReference type="InterPro" id="IPR046797">
    <property type="entry name" value="PDDEXK_12"/>
</dbReference>
<feature type="domain" description="PD-(D/E)XK nuclease-like" evidence="2">
    <location>
        <begin position="207"/>
        <end position="456"/>
    </location>
</feature>
<feature type="compositionally biased region" description="Low complexity" evidence="1">
    <location>
        <begin position="121"/>
        <end position="130"/>
    </location>
</feature>
<evidence type="ECO:0000313" key="3">
    <source>
        <dbReference type="EMBL" id="KAJ2892080.1"/>
    </source>
</evidence>
<organism evidence="3 4">
    <name type="scientific">Zalerion maritima</name>
    <dbReference type="NCBI Taxonomy" id="339359"/>
    <lineage>
        <taxon>Eukaryota</taxon>
        <taxon>Fungi</taxon>
        <taxon>Dikarya</taxon>
        <taxon>Ascomycota</taxon>
        <taxon>Pezizomycotina</taxon>
        <taxon>Sordariomycetes</taxon>
        <taxon>Lulworthiomycetidae</taxon>
        <taxon>Lulworthiales</taxon>
        <taxon>Lulworthiaceae</taxon>
        <taxon>Zalerion</taxon>
    </lineage>
</organism>
<gene>
    <name evidence="3" type="ORF">MKZ38_010281</name>
</gene>
<dbReference type="EMBL" id="JAKWBI020000894">
    <property type="protein sequence ID" value="KAJ2892080.1"/>
    <property type="molecule type" value="Genomic_DNA"/>
</dbReference>
<proteinExistence type="predicted"/>